<protein>
    <submittedName>
        <fullName evidence="1">Uncharacterized protein</fullName>
    </submittedName>
</protein>
<gene>
    <name evidence="1" type="ORF">A2671_00105</name>
</gene>
<dbReference type="EMBL" id="MFKQ01000015">
    <property type="protein sequence ID" value="OGG47296.1"/>
    <property type="molecule type" value="Genomic_DNA"/>
</dbReference>
<accession>A0A1F6CDQ6</accession>
<evidence type="ECO:0000313" key="1">
    <source>
        <dbReference type="EMBL" id="OGG47296.1"/>
    </source>
</evidence>
<reference evidence="1 2" key="1">
    <citation type="journal article" date="2016" name="Nat. Commun.">
        <title>Thousands of microbial genomes shed light on interconnected biogeochemical processes in an aquifer system.</title>
        <authorList>
            <person name="Anantharaman K."/>
            <person name="Brown C.T."/>
            <person name="Hug L.A."/>
            <person name="Sharon I."/>
            <person name="Castelle C.J."/>
            <person name="Probst A.J."/>
            <person name="Thomas B.C."/>
            <person name="Singh A."/>
            <person name="Wilkins M.J."/>
            <person name="Karaoz U."/>
            <person name="Brodie E.L."/>
            <person name="Williams K.H."/>
            <person name="Hubbard S.S."/>
            <person name="Banfield J.F."/>
        </authorList>
    </citation>
    <scope>NUCLEOTIDE SEQUENCE [LARGE SCALE GENOMIC DNA]</scope>
</reference>
<evidence type="ECO:0000313" key="2">
    <source>
        <dbReference type="Proteomes" id="UP000178344"/>
    </source>
</evidence>
<dbReference type="Proteomes" id="UP000178344">
    <property type="component" value="Unassembled WGS sequence"/>
</dbReference>
<comment type="caution">
    <text evidence="1">The sequence shown here is derived from an EMBL/GenBank/DDBJ whole genome shotgun (WGS) entry which is preliminary data.</text>
</comment>
<dbReference type="AlphaFoldDB" id="A0A1F6CDQ6"/>
<name>A0A1F6CDQ6_9BACT</name>
<organism evidence="1 2">
    <name type="scientific">Candidatus Kaiserbacteria bacterium RIFCSPHIGHO2_01_FULL_49_13</name>
    <dbReference type="NCBI Taxonomy" id="1798477"/>
    <lineage>
        <taxon>Bacteria</taxon>
        <taxon>Candidatus Kaiseribacteriota</taxon>
    </lineage>
</organism>
<proteinExistence type="predicted"/>
<sequence length="89" mass="10118">MSDKPQLTGGPELFAPDELVIWNKQGINRRVDIENLKHEFGKGPFRVVGIRPAFEEALALHPQFVEVRIREGRGVTAIFTGLCFLHLRH</sequence>